<dbReference type="AlphaFoldDB" id="L1Q8H4"/>
<dbReference type="InterPro" id="IPR047907">
    <property type="entry name" value="CD1375-like"/>
</dbReference>
<evidence type="ECO:0000256" key="1">
    <source>
        <dbReference type="SAM" id="Coils"/>
    </source>
</evidence>
<feature type="domain" description="BppU N-terminal" evidence="3">
    <location>
        <begin position="8"/>
        <end position="134"/>
    </location>
</feature>
<dbReference type="HOGENOM" id="CLU_351170_0_0_9"/>
<dbReference type="STRING" id="545697.HMPREF0216_02867"/>
<dbReference type="PATRIC" id="fig|545697.3.peg.2818"/>
<sequence>MAQLLQAVIDTQKNNYKSIGQVNAGDTLELELELRMNGKPIIFDSIEAELLIKKSDNNRIRQTKDIIYEDGKFKIIVDEQGVAYPGITTNQLIIKDSGRISTVLFYFQVGTSLDREIIQSISKIEVLEQLDEYVVTAFANLDEYEKRIIAGDSAIRKLNDDMIAAEKVRDAAEQKREEFKLLLESKLENGEFTGATGEQGPQGIQGERGLQGPQGERGLQGEKGPQGEQGIQGPQGPKGDTPDMTAFEEKINAQYEQINTKVISVEERVQAIEENGVGGGNANIDDTTISKISTWSSEKIEDFVHTNDDVVWSTVQGENLSIEYTKEGYLREVEIWGNTLQDDTDSVNIIHSFIGNYNLDTTSGYTMVDNNCICTDFIEINPTESYYVHGSRTVIVCAYDENKNFISGKQTISYLNHPTDVSASNFTLPSNAKYIKVSIRDVNTPYQIVKGTSPLPYEPYHKADLSNIQHLGELYVDESGQPILDGEGREQYKIEIESRNFYNEEELLTITPKTHKTTILLPCQLCKAGDVADRLFWDNEKGKYVVEKNLNQTVTFNGSEDWTLNWGSSDNYIGFNLEGYISDFKRYSMNYLNNKILTKTEYSSLTTKDFEWISLHPSRIAFKVAKNRLSTSDLEGIKAWVKDLYVIYELDTPQLIETTILEEIKQPTYKDLTHLFVTGGLDGTIKAKAPLDGGKAIQSLGAKNVALNEEVITLSLENEEIKEVNNTQDILIDTTMMATDEVYTMLEPILEMIPQTMSLERSVSKMVDMYVAMVQRGLKTIEQVPARYREEVREILAKLEK</sequence>
<dbReference type="NCBIfam" id="NF040910">
    <property type="entry name" value="CD1375_fam"/>
    <property type="match status" value="1"/>
</dbReference>
<dbReference type="InterPro" id="IPR008160">
    <property type="entry name" value="Collagen"/>
</dbReference>
<keyword evidence="5" id="KW-1185">Reference proteome</keyword>
<feature type="compositionally biased region" description="Low complexity" evidence="2">
    <location>
        <begin position="222"/>
        <end position="239"/>
    </location>
</feature>
<dbReference type="Proteomes" id="UP000010420">
    <property type="component" value="Unassembled WGS sequence"/>
</dbReference>
<evidence type="ECO:0000256" key="2">
    <source>
        <dbReference type="SAM" id="MobiDB-lite"/>
    </source>
</evidence>
<gene>
    <name evidence="4" type="ORF">HMPREF0216_02867</name>
</gene>
<evidence type="ECO:0000259" key="3">
    <source>
        <dbReference type="Pfam" id="PF10651"/>
    </source>
</evidence>
<dbReference type="OrthoDB" id="2086786at2"/>
<organism evidence="4 5">
    <name type="scientific">Clostridium celatum DSM 1785</name>
    <dbReference type="NCBI Taxonomy" id="545697"/>
    <lineage>
        <taxon>Bacteria</taxon>
        <taxon>Bacillati</taxon>
        <taxon>Bacillota</taxon>
        <taxon>Clostridia</taxon>
        <taxon>Eubacteriales</taxon>
        <taxon>Clostridiaceae</taxon>
        <taxon>Clostridium</taxon>
    </lineage>
</organism>
<feature type="region of interest" description="Disordered" evidence="2">
    <location>
        <begin position="190"/>
        <end position="244"/>
    </location>
</feature>
<dbReference type="PANTHER" id="PTHR24637">
    <property type="entry name" value="COLLAGEN"/>
    <property type="match status" value="1"/>
</dbReference>
<dbReference type="Pfam" id="PF01391">
    <property type="entry name" value="Collagen"/>
    <property type="match status" value="1"/>
</dbReference>
<accession>L1Q8H4</accession>
<evidence type="ECO:0000313" key="5">
    <source>
        <dbReference type="Proteomes" id="UP000010420"/>
    </source>
</evidence>
<dbReference type="Pfam" id="PF10651">
    <property type="entry name" value="BppU_N"/>
    <property type="match status" value="1"/>
</dbReference>
<reference evidence="4 5" key="1">
    <citation type="submission" date="2012-05" db="EMBL/GenBank/DDBJ databases">
        <authorList>
            <person name="Weinstock G."/>
            <person name="Sodergren E."/>
            <person name="Lobos E.A."/>
            <person name="Fulton L."/>
            <person name="Fulton R."/>
            <person name="Courtney L."/>
            <person name="Fronick C."/>
            <person name="O'Laughlin M."/>
            <person name="Godfrey J."/>
            <person name="Wilson R.M."/>
            <person name="Miner T."/>
            <person name="Farmer C."/>
            <person name="Delehaunty K."/>
            <person name="Cordes M."/>
            <person name="Minx P."/>
            <person name="Tomlinson C."/>
            <person name="Chen J."/>
            <person name="Wollam A."/>
            <person name="Pepin K.H."/>
            <person name="Bhonagiri V."/>
            <person name="Zhang X."/>
            <person name="Suruliraj S."/>
            <person name="Warren W."/>
            <person name="Mitreva M."/>
            <person name="Mardis E.R."/>
            <person name="Wilson R.K."/>
        </authorList>
    </citation>
    <scope>NUCLEOTIDE SEQUENCE [LARGE SCALE GENOMIC DNA]</scope>
    <source>
        <strain evidence="4 5">DSM 1785</strain>
    </source>
</reference>
<comment type="caution">
    <text evidence="4">The sequence shown here is derived from an EMBL/GenBank/DDBJ whole genome shotgun (WGS) entry which is preliminary data.</text>
</comment>
<dbReference type="RefSeq" id="WP_005215109.1">
    <property type="nucleotide sequence ID" value="NZ_KB291681.1"/>
</dbReference>
<protein>
    <recommendedName>
        <fullName evidence="3">BppU N-terminal domain-containing protein</fullName>
    </recommendedName>
</protein>
<dbReference type="InterPro" id="IPR018913">
    <property type="entry name" value="BppU_N"/>
</dbReference>
<feature type="coiled-coil region" evidence="1">
    <location>
        <begin position="155"/>
        <end position="189"/>
    </location>
</feature>
<dbReference type="PANTHER" id="PTHR24637:SF231">
    <property type="entry name" value="CUTICLE COLLAGEN 49"/>
    <property type="match status" value="1"/>
</dbReference>
<dbReference type="eggNOG" id="COG3266">
    <property type="taxonomic scope" value="Bacteria"/>
</dbReference>
<evidence type="ECO:0000313" key="4">
    <source>
        <dbReference type="EMBL" id="EKY23907.1"/>
    </source>
</evidence>
<keyword evidence="1" id="KW-0175">Coiled coil</keyword>
<proteinExistence type="predicted"/>
<dbReference type="EMBL" id="AMEZ01000092">
    <property type="protein sequence ID" value="EKY23907.1"/>
    <property type="molecule type" value="Genomic_DNA"/>
</dbReference>
<name>L1Q8H4_9CLOT</name>